<protein>
    <submittedName>
        <fullName evidence="1">Uncharacterized protein</fullName>
    </submittedName>
</protein>
<organism evidence="1">
    <name type="scientific">uncultured Caudovirales phage</name>
    <dbReference type="NCBI Taxonomy" id="2100421"/>
    <lineage>
        <taxon>Viruses</taxon>
        <taxon>Duplodnaviria</taxon>
        <taxon>Heunggongvirae</taxon>
        <taxon>Uroviricota</taxon>
        <taxon>Caudoviricetes</taxon>
        <taxon>Peduoviridae</taxon>
        <taxon>Maltschvirus</taxon>
        <taxon>Maltschvirus maltsch</taxon>
    </lineage>
</organism>
<dbReference type="EMBL" id="LR797198">
    <property type="protein sequence ID" value="CAB4193296.1"/>
    <property type="molecule type" value="Genomic_DNA"/>
</dbReference>
<gene>
    <name evidence="1" type="ORF">UFOVP1119_75</name>
    <name evidence="2" type="ORF">UFOVP1238_49</name>
</gene>
<reference evidence="1" key="1">
    <citation type="submission" date="2020-05" db="EMBL/GenBank/DDBJ databases">
        <authorList>
            <person name="Chiriac C."/>
            <person name="Salcher M."/>
            <person name="Ghai R."/>
            <person name="Kavagutti S V."/>
        </authorList>
    </citation>
    <scope>NUCLEOTIDE SEQUENCE</scope>
</reference>
<name>A0A6J5QLQ7_9CAUD</name>
<evidence type="ECO:0000313" key="2">
    <source>
        <dbReference type="EMBL" id="CAB4193296.1"/>
    </source>
</evidence>
<evidence type="ECO:0000313" key="1">
    <source>
        <dbReference type="EMBL" id="CAB4185559.1"/>
    </source>
</evidence>
<accession>A0A6J5QLQ7</accession>
<sequence>MANRDDSSDIYYKDTIANILELLGAIFIQEQRNYDMLSIIADKLGADAKRLSSLHEQGQVLAPPPSFIFENDTDKENEND</sequence>
<proteinExistence type="predicted"/>
<dbReference type="EMBL" id="LR797076">
    <property type="protein sequence ID" value="CAB4185559.1"/>
    <property type="molecule type" value="Genomic_DNA"/>
</dbReference>